<dbReference type="Gene3D" id="3.90.78.10">
    <property type="entry name" value="UDP-N-acetylenolpyruvoylglucosamine reductase, C-terminal domain"/>
    <property type="match status" value="1"/>
</dbReference>
<dbReference type="HAMAP" id="MF_00037">
    <property type="entry name" value="MurB"/>
    <property type="match status" value="1"/>
</dbReference>
<dbReference type="Pfam" id="PF01565">
    <property type="entry name" value="FAD_binding_4"/>
    <property type="match status" value="1"/>
</dbReference>
<feature type="domain" description="FAD-binding PCMH-type" evidence="18">
    <location>
        <begin position="15"/>
        <end position="198"/>
    </location>
</feature>
<dbReference type="InterPro" id="IPR036318">
    <property type="entry name" value="FAD-bd_PCMH-like_sf"/>
</dbReference>
<evidence type="ECO:0000256" key="1">
    <source>
        <dbReference type="ARBA" id="ARBA00001974"/>
    </source>
</evidence>
<keyword evidence="14 17" id="KW-0131">Cell cycle</keyword>
<keyword evidence="20" id="KW-1185">Reference proteome</keyword>
<dbReference type="Pfam" id="PF02873">
    <property type="entry name" value="MurB_C"/>
    <property type="match status" value="1"/>
</dbReference>
<evidence type="ECO:0000256" key="5">
    <source>
        <dbReference type="ARBA" id="ARBA00010485"/>
    </source>
</evidence>
<evidence type="ECO:0000256" key="10">
    <source>
        <dbReference type="ARBA" id="ARBA00022857"/>
    </source>
</evidence>
<dbReference type="PANTHER" id="PTHR21071">
    <property type="entry name" value="UDP-N-ACETYLENOLPYRUVOYLGLUCOSAMINE REDUCTASE"/>
    <property type="match status" value="1"/>
</dbReference>
<evidence type="ECO:0000256" key="15">
    <source>
        <dbReference type="ARBA" id="ARBA00023316"/>
    </source>
</evidence>
<evidence type="ECO:0000256" key="8">
    <source>
        <dbReference type="ARBA" id="ARBA00022630"/>
    </source>
</evidence>
<evidence type="ECO:0000313" key="20">
    <source>
        <dbReference type="Proteomes" id="UP001500368"/>
    </source>
</evidence>
<dbReference type="InterPro" id="IPR036635">
    <property type="entry name" value="MurB_C_sf"/>
</dbReference>
<comment type="pathway">
    <text evidence="4 17">Cell wall biogenesis; peptidoglycan biosynthesis.</text>
</comment>
<dbReference type="InterPro" id="IPR011601">
    <property type="entry name" value="MurB_C"/>
</dbReference>
<dbReference type="EMBL" id="BAABLW010000002">
    <property type="protein sequence ID" value="GAA4912576.1"/>
    <property type="molecule type" value="Genomic_DNA"/>
</dbReference>
<comment type="catalytic activity">
    <reaction evidence="16 17">
        <text>UDP-N-acetyl-alpha-D-muramate + NADP(+) = UDP-N-acetyl-3-O-(1-carboxyvinyl)-alpha-D-glucosamine + NADPH + H(+)</text>
        <dbReference type="Rhea" id="RHEA:12248"/>
        <dbReference type="ChEBI" id="CHEBI:15378"/>
        <dbReference type="ChEBI" id="CHEBI:57783"/>
        <dbReference type="ChEBI" id="CHEBI:58349"/>
        <dbReference type="ChEBI" id="CHEBI:68483"/>
        <dbReference type="ChEBI" id="CHEBI:70757"/>
        <dbReference type="EC" id="1.3.1.98"/>
    </reaction>
</comment>
<evidence type="ECO:0000259" key="18">
    <source>
        <dbReference type="PROSITE" id="PS51387"/>
    </source>
</evidence>
<keyword evidence="10 17" id="KW-0521">NADP</keyword>
<evidence type="ECO:0000256" key="14">
    <source>
        <dbReference type="ARBA" id="ARBA00023306"/>
    </source>
</evidence>
<dbReference type="PROSITE" id="PS51387">
    <property type="entry name" value="FAD_PCMH"/>
    <property type="match status" value="1"/>
</dbReference>
<dbReference type="NCBIfam" id="NF010478">
    <property type="entry name" value="PRK13903.1"/>
    <property type="match status" value="1"/>
</dbReference>
<dbReference type="Gene3D" id="3.30.43.10">
    <property type="entry name" value="Uridine Diphospho-n-acetylenolpyruvylglucosamine Reductase, domain 2"/>
    <property type="match status" value="1"/>
</dbReference>
<proteinExistence type="inferred from homology"/>
<keyword evidence="7 17" id="KW-0132">Cell division</keyword>
<dbReference type="InterPro" id="IPR003170">
    <property type="entry name" value="MurB"/>
</dbReference>
<evidence type="ECO:0000256" key="12">
    <source>
        <dbReference type="ARBA" id="ARBA00022984"/>
    </source>
</evidence>
<dbReference type="PANTHER" id="PTHR21071:SF4">
    <property type="entry name" value="UDP-N-ACETYLENOLPYRUVOYLGLUCOSAMINE REDUCTASE"/>
    <property type="match status" value="1"/>
</dbReference>
<protein>
    <recommendedName>
        <fullName evidence="17">UDP-N-acetylenolpyruvoylglucosamine reductase</fullName>
        <ecNumber evidence="17">1.3.1.98</ecNumber>
    </recommendedName>
    <alternativeName>
        <fullName evidence="17">UDP-N-acetylmuramate dehydrogenase</fullName>
    </alternativeName>
</protein>
<comment type="similarity">
    <text evidence="5 17">Belongs to the MurB family.</text>
</comment>
<dbReference type="SUPFAM" id="SSF56176">
    <property type="entry name" value="FAD-binding/transporter-associated domain-like"/>
    <property type="match status" value="1"/>
</dbReference>
<dbReference type="SUPFAM" id="SSF56194">
    <property type="entry name" value="Uridine diphospho-N-Acetylenolpyruvylglucosamine reductase, MurB, C-terminal domain"/>
    <property type="match status" value="1"/>
</dbReference>
<comment type="cofactor">
    <cofactor evidence="1 17">
        <name>FAD</name>
        <dbReference type="ChEBI" id="CHEBI:57692"/>
    </cofactor>
</comment>
<keyword evidence="12 17" id="KW-0573">Peptidoglycan synthesis</keyword>
<evidence type="ECO:0000256" key="7">
    <source>
        <dbReference type="ARBA" id="ARBA00022618"/>
    </source>
</evidence>
<evidence type="ECO:0000256" key="6">
    <source>
        <dbReference type="ARBA" id="ARBA00022490"/>
    </source>
</evidence>
<organism evidence="19 20">
    <name type="scientific">Nesterenkonia rhizosphaerae</name>
    <dbReference type="NCBI Taxonomy" id="1348272"/>
    <lineage>
        <taxon>Bacteria</taxon>
        <taxon>Bacillati</taxon>
        <taxon>Actinomycetota</taxon>
        <taxon>Actinomycetes</taxon>
        <taxon>Micrococcales</taxon>
        <taxon>Micrococcaceae</taxon>
        <taxon>Nesterenkonia</taxon>
    </lineage>
</organism>
<dbReference type="EC" id="1.3.1.98" evidence="17"/>
<comment type="subcellular location">
    <subcellularLocation>
        <location evidence="3 17">Cytoplasm</location>
    </subcellularLocation>
</comment>
<reference evidence="20" key="1">
    <citation type="journal article" date="2019" name="Int. J. Syst. Evol. Microbiol.">
        <title>The Global Catalogue of Microorganisms (GCM) 10K type strain sequencing project: providing services to taxonomists for standard genome sequencing and annotation.</title>
        <authorList>
            <consortium name="The Broad Institute Genomics Platform"/>
            <consortium name="The Broad Institute Genome Sequencing Center for Infectious Disease"/>
            <person name="Wu L."/>
            <person name="Ma J."/>
        </authorList>
    </citation>
    <scope>NUCLEOTIDE SEQUENCE [LARGE SCALE GENOMIC DNA]</scope>
    <source>
        <strain evidence="20">JCM 19129</strain>
    </source>
</reference>
<keyword evidence="8 17" id="KW-0285">Flavoprotein</keyword>
<evidence type="ECO:0000256" key="17">
    <source>
        <dbReference type="HAMAP-Rule" id="MF_00037"/>
    </source>
</evidence>
<dbReference type="Gene3D" id="3.30.465.10">
    <property type="match status" value="1"/>
</dbReference>
<dbReference type="RefSeq" id="WP_345476421.1">
    <property type="nucleotide sequence ID" value="NZ_BAABLW010000002.1"/>
</dbReference>
<keyword evidence="9 17" id="KW-0274">FAD</keyword>
<comment type="caution">
    <text evidence="19">The sequence shown here is derived from an EMBL/GenBank/DDBJ whole genome shotgun (WGS) entry which is preliminary data.</text>
</comment>
<dbReference type="InterPro" id="IPR006094">
    <property type="entry name" value="Oxid_FAD_bind_N"/>
</dbReference>
<feature type="active site" evidence="17">
    <location>
        <position position="364"/>
    </location>
</feature>
<evidence type="ECO:0000256" key="3">
    <source>
        <dbReference type="ARBA" id="ARBA00004496"/>
    </source>
</evidence>
<keyword evidence="6 17" id="KW-0963">Cytoplasm</keyword>
<evidence type="ECO:0000256" key="2">
    <source>
        <dbReference type="ARBA" id="ARBA00003921"/>
    </source>
</evidence>
<evidence type="ECO:0000256" key="4">
    <source>
        <dbReference type="ARBA" id="ARBA00004752"/>
    </source>
</evidence>
<keyword evidence="13 17" id="KW-0560">Oxidoreductase</keyword>
<evidence type="ECO:0000256" key="13">
    <source>
        <dbReference type="ARBA" id="ARBA00023002"/>
    </source>
</evidence>
<accession>A0ABP9FRF4</accession>
<feature type="active site" evidence="17">
    <location>
        <position position="171"/>
    </location>
</feature>
<comment type="function">
    <text evidence="2 17">Cell wall formation.</text>
</comment>
<evidence type="ECO:0000256" key="9">
    <source>
        <dbReference type="ARBA" id="ARBA00022827"/>
    </source>
</evidence>
<gene>
    <name evidence="17" type="primary">murB</name>
    <name evidence="19" type="ORF">GCM10025790_03980</name>
</gene>
<evidence type="ECO:0000256" key="16">
    <source>
        <dbReference type="ARBA" id="ARBA00048914"/>
    </source>
</evidence>
<name>A0ABP9FRF4_9MICC</name>
<keyword evidence="11 17" id="KW-0133">Cell shape</keyword>
<sequence>MTSSRTFSEHTTARVGGPAGQWVVGDSEAQILSVLQEHPLPADAEREAGRDSLLVLGGGSNLLVSDQGFAGTVLQVAVTGVTAEPVGEDGVLVTVAAGHPWDDVVAWTVERGLVGLEALSGIPGSTGATPVQNVGAYGAEVSQTLVDIRAWDRSSRELVVLNNEQLGFGYRDSLLKRSTIEGSPRYVVLSVRFRLTHAVGEPMSSPVRYGELARSLGLTAEMPEDERRAPLAQVRQAVLGLRAGKGMVLDPEDPDTWSTGSFFTNPIVAASKAASLPESAPRFPAGVDHDGTPLVKLSAAWLIDQAGCAKGFGAALTDGRASLSTKHTLAVTNRGGASTEDLLTVARAARDKVEAAFGIRLHPEPVLLGCSL</sequence>
<dbReference type="Proteomes" id="UP001500368">
    <property type="component" value="Unassembled WGS sequence"/>
</dbReference>
<feature type="active site" description="Proton donor" evidence="17">
    <location>
        <position position="261"/>
    </location>
</feature>
<dbReference type="InterPro" id="IPR016166">
    <property type="entry name" value="FAD-bd_PCMH"/>
</dbReference>
<evidence type="ECO:0000313" key="19">
    <source>
        <dbReference type="EMBL" id="GAA4912576.1"/>
    </source>
</evidence>
<dbReference type="InterPro" id="IPR016169">
    <property type="entry name" value="FAD-bd_PCMH_sub2"/>
</dbReference>
<dbReference type="InterPro" id="IPR016167">
    <property type="entry name" value="FAD-bd_PCMH_sub1"/>
</dbReference>
<keyword evidence="15 17" id="KW-0961">Cell wall biogenesis/degradation</keyword>
<evidence type="ECO:0000256" key="11">
    <source>
        <dbReference type="ARBA" id="ARBA00022960"/>
    </source>
</evidence>